<sequence>MLQLCLSRAKVGEKRYTRRIIPRKNRDRNREALISKLQSLWASPVLHQSSHQFLRPLLLRYIKME</sequence>
<protein>
    <submittedName>
        <fullName evidence="1">Uncharacterized protein</fullName>
    </submittedName>
</protein>
<proteinExistence type="predicted"/>
<dbReference type="InParanoid" id="G2YD61"/>
<evidence type="ECO:0000313" key="1">
    <source>
        <dbReference type="EMBL" id="CCD49709.1"/>
    </source>
</evidence>
<dbReference type="AlphaFoldDB" id="G2YD61"/>
<accession>G2YD61</accession>
<organism evidence="1 2">
    <name type="scientific">Botryotinia fuckeliana (strain T4)</name>
    <name type="common">Noble rot fungus</name>
    <name type="synonym">Botrytis cinerea</name>
    <dbReference type="NCBI Taxonomy" id="999810"/>
    <lineage>
        <taxon>Eukaryota</taxon>
        <taxon>Fungi</taxon>
        <taxon>Dikarya</taxon>
        <taxon>Ascomycota</taxon>
        <taxon>Pezizomycotina</taxon>
        <taxon>Leotiomycetes</taxon>
        <taxon>Helotiales</taxon>
        <taxon>Sclerotiniaceae</taxon>
        <taxon>Botrytis</taxon>
    </lineage>
</organism>
<dbReference type="EMBL" id="FQ790321">
    <property type="protein sequence ID" value="CCD49709.1"/>
    <property type="molecule type" value="Genomic_DNA"/>
</dbReference>
<dbReference type="Proteomes" id="UP000008177">
    <property type="component" value="Unplaced contigs"/>
</dbReference>
<gene>
    <name evidence="1" type="ORF">BofuT4_P094170.1</name>
</gene>
<evidence type="ECO:0000313" key="2">
    <source>
        <dbReference type="Proteomes" id="UP000008177"/>
    </source>
</evidence>
<dbReference type="HOGENOM" id="CLU_2849428_0_0_1"/>
<reference evidence="2" key="1">
    <citation type="journal article" date="2011" name="PLoS Genet.">
        <title>Genomic analysis of the necrotrophic fungal pathogens Sclerotinia sclerotiorum and Botrytis cinerea.</title>
        <authorList>
            <person name="Amselem J."/>
            <person name="Cuomo C.A."/>
            <person name="van Kan J.A."/>
            <person name="Viaud M."/>
            <person name="Benito E.P."/>
            <person name="Couloux A."/>
            <person name="Coutinho P.M."/>
            <person name="de Vries R.P."/>
            <person name="Dyer P.S."/>
            <person name="Fillinger S."/>
            <person name="Fournier E."/>
            <person name="Gout L."/>
            <person name="Hahn M."/>
            <person name="Kohn L."/>
            <person name="Lapalu N."/>
            <person name="Plummer K.M."/>
            <person name="Pradier J.M."/>
            <person name="Quevillon E."/>
            <person name="Sharon A."/>
            <person name="Simon A."/>
            <person name="ten Have A."/>
            <person name="Tudzynski B."/>
            <person name="Tudzynski P."/>
            <person name="Wincker P."/>
            <person name="Andrew M."/>
            <person name="Anthouard V."/>
            <person name="Beever R.E."/>
            <person name="Beffa R."/>
            <person name="Benoit I."/>
            <person name="Bouzid O."/>
            <person name="Brault B."/>
            <person name="Chen Z."/>
            <person name="Choquer M."/>
            <person name="Collemare J."/>
            <person name="Cotton P."/>
            <person name="Danchin E.G."/>
            <person name="Da Silva C."/>
            <person name="Gautier A."/>
            <person name="Giraud C."/>
            <person name="Giraud T."/>
            <person name="Gonzalez C."/>
            <person name="Grossetete S."/>
            <person name="Guldener U."/>
            <person name="Henrissat B."/>
            <person name="Howlett B.J."/>
            <person name="Kodira C."/>
            <person name="Kretschmer M."/>
            <person name="Lappartient A."/>
            <person name="Leroch M."/>
            <person name="Levis C."/>
            <person name="Mauceli E."/>
            <person name="Neuveglise C."/>
            <person name="Oeser B."/>
            <person name="Pearson M."/>
            <person name="Poulain J."/>
            <person name="Poussereau N."/>
            <person name="Quesneville H."/>
            <person name="Rascle C."/>
            <person name="Schumacher J."/>
            <person name="Segurens B."/>
            <person name="Sexton A."/>
            <person name="Silva E."/>
            <person name="Sirven C."/>
            <person name="Soanes D.M."/>
            <person name="Talbot N.J."/>
            <person name="Templeton M."/>
            <person name="Yandava C."/>
            <person name="Yarden O."/>
            <person name="Zeng Q."/>
            <person name="Rollins J.A."/>
            <person name="Lebrun M.H."/>
            <person name="Dickman M."/>
        </authorList>
    </citation>
    <scope>NUCLEOTIDE SEQUENCE [LARGE SCALE GENOMIC DNA]</scope>
    <source>
        <strain evidence="2">T4</strain>
    </source>
</reference>
<name>G2YD61_BOTF4</name>